<organism evidence="1 2">
    <name type="scientific">Arcicella aurantiaca</name>
    <dbReference type="NCBI Taxonomy" id="591202"/>
    <lineage>
        <taxon>Bacteria</taxon>
        <taxon>Pseudomonadati</taxon>
        <taxon>Bacteroidota</taxon>
        <taxon>Cytophagia</taxon>
        <taxon>Cytophagales</taxon>
        <taxon>Flectobacillaceae</taxon>
        <taxon>Arcicella</taxon>
    </lineage>
</organism>
<keyword evidence="2" id="KW-1185">Reference proteome</keyword>
<dbReference type="Proteomes" id="UP000245489">
    <property type="component" value="Unassembled WGS sequence"/>
</dbReference>
<sequence>MARSIFEKQINQLDIIKDNFTLQHQQDYKFDSLEKTLKILQEDNNRGLISINIMEKVNQIFKLMPSHEKYFVKVNPQNHQKYLGLIEELENITEICTY</sequence>
<dbReference type="AlphaFoldDB" id="A0A316EUL0"/>
<reference evidence="1 2" key="1">
    <citation type="submission" date="2018-05" db="EMBL/GenBank/DDBJ databases">
        <title>Genomic Encyclopedia of Archaeal and Bacterial Type Strains, Phase II (KMG-II): from individual species to whole genera.</title>
        <authorList>
            <person name="Goeker M."/>
        </authorList>
    </citation>
    <scope>NUCLEOTIDE SEQUENCE [LARGE SCALE GENOMIC DNA]</scope>
    <source>
        <strain evidence="1 2">DSM 22214</strain>
    </source>
</reference>
<name>A0A316EUL0_9BACT</name>
<accession>A0A316EUL0</accession>
<dbReference type="RefSeq" id="WP_109742862.1">
    <property type="nucleotide sequence ID" value="NZ_QGGO01000009.1"/>
</dbReference>
<proteinExistence type="predicted"/>
<protein>
    <submittedName>
        <fullName evidence="1">Uncharacterized protein</fullName>
    </submittedName>
</protein>
<dbReference type="EMBL" id="QGGO01000009">
    <property type="protein sequence ID" value="PWK26918.1"/>
    <property type="molecule type" value="Genomic_DNA"/>
</dbReference>
<evidence type="ECO:0000313" key="2">
    <source>
        <dbReference type="Proteomes" id="UP000245489"/>
    </source>
</evidence>
<comment type="caution">
    <text evidence="1">The sequence shown here is derived from an EMBL/GenBank/DDBJ whole genome shotgun (WGS) entry which is preliminary data.</text>
</comment>
<gene>
    <name evidence="1" type="ORF">LV89_02124</name>
</gene>
<evidence type="ECO:0000313" key="1">
    <source>
        <dbReference type="EMBL" id="PWK26918.1"/>
    </source>
</evidence>